<dbReference type="CDD" id="cd18686">
    <property type="entry name" value="PIN_VapC-like"/>
    <property type="match status" value="1"/>
</dbReference>
<keyword evidence="5" id="KW-0800">Toxin</keyword>
<dbReference type="GO" id="GO:0000287">
    <property type="term" value="F:magnesium ion binding"/>
    <property type="evidence" value="ECO:0007669"/>
    <property type="project" value="UniProtKB-UniRule"/>
</dbReference>
<dbReference type="OrthoDB" id="199285at2"/>
<evidence type="ECO:0000256" key="1">
    <source>
        <dbReference type="ARBA" id="ARBA00022649"/>
    </source>
</evidence>
<gene>
    <name evidence="5" type="primary">vapC</name>
    <name evidence="7" type="ORF">B1A74_07090</name>
</gene>
<keyword evidence="1 5" id="KW-1277">Toxin-antitoxin system</keyword>
<feature type="binding site" evidence="5">
    <location>
        <position position="5"/>
    </location>
    <ligand>
        <name>Mg(2+)</name>
        <dbReference type="ChEBI" id="CHEBI:18420"/>
    </ligand>
</feature>
<sequence length="126" mass="13473">MNVVDSSAWLEYFADGPNAEVFADAIETTPELIVPTISLYVVFKRVLQQRGEAAALQAAALMQQGELVELTGPLALSAASLGNQHGLPLADSIIYATARAHQADLWTQDADFDGLPAVHYIPKPSP</sequence>
<dbReference type="RefSeq" id="WP_018946731.1">
    <property type="nucleotide sequence ID" value="NZ_MUZR01000022.1"/>
</dbReference>
<evidence type="ECO:0000259" key="6">
    <source>
        <dbReference type="Pfam" id="PF01850"/>
    </source>
</evidence>
<evidence type="ECO:0000256" key="4">
    <source>
        <dbReference type="ARBA" id="ARBA00022801"/>
    </source>
</evidence>
<dbReference type="AlphaFoldDB" id="A0A1V2ZYP2"/>
<keyword evidence="4 5" id="KW-0378">Hydrolase</keyword>
<evidence type="ECO:0000256" key="2">
    <source>
        <dbReference type="ARBA" id="ARBA00022722"/>
    </source>
</evidence>
<comment type="caution">
    <text evidence="7">The sequence shown here is derived from an EMBL/GenBank/DDBJ whole genome shotgun (WGS) entry which is preliminary data.</text>
</comment>
<dbReference type="GO" id="GO:0090729">
    <property type="term" value="F:toxin activity"/>
    <property type="evidence" value="ECO:0007669"/>
    <property type="project" value="UniProtKB-KW"/>
</dbReference>
<feature type="binding site" evidence="5">
    <location>
        <position position="91"/>
    </location>
    <ligand>
        <name>Mg(2+)</name>
        <dbReference type="ChEBI" id="CHEBI:18420"/>
    </ligand>
</feature>
<accession>A0A1V2ZYP2</accession>
<dbReference type="GO" id="GO:0004540">
    <property type="term" value="F:RNA nuclease activity"/>
    <property type="evidence" value="ECO:0007669"/>
    <property type="project" value="InterPro"/>
</dbReference>
<dbReference type="STRING" id="252474.B1A74_07090"/>
<dbReference type="SUPFAM" id="SSF88723">
    <property type="entry name" value="PIN domain-like"/>
    <property type="match status" value="1"/>
</dbReference>
<keyword evidence="2 5" id="KW-0540">Nuclease</keyword>
<dbReference type="HAMAP" id="MF_00265">
    <property type="entry name" value="VapC_Nob1"/>
    <property type="match status" value="1"/>
</dbReference>
<dbReference type="Pfam" id="PF01850">
    <property type="entry name" value="PIN"/>
    <property type="match status" value="1"/>
</dbReference>
<keyword evidence="5" id="KW-0460">Magnesium</keyword>
<feature type="domain" description="PIN" evidence="6">
    <location>
        <begin position="3"/>
        <end position="114"/>
    </location>
</feature>
<dbReference type="InterPro" id="IPR029060">
    <property type="entry name" value="PIN-like_dom_sf"/>
</dbReference>
<dbReference type="GO" id="GO:0016787">
    <property type="term" value="F:hydrolase activity"/>
    <property type="evidence" value="ECO:0007669"/>
    <property type="project" value="UniProtKB-KW"/>
</dbReference>
<proteinExistence type="inferred from homology"/>
<dbReference type="EC" id="3.1.-.-" evidence="5"/>
<reference evidence="7 8" key="1">
    <citation type="submission" date="2017-02" db="EMBL/GenBank/DDBJ databases">
        <title>Genomic diversity within the haloalkaliphilic genus Thioalkalivibrio.</title>
        <authorList>
            <person name="Ahn A.-C."/>
            <person name="Meier-Kolthoff J."/>
            <person name="Overmars L."/>
            <person name="Richter M."/>
            <person name="Woyke T."/>
            <person name="Sorokin D.Y."/>
            <person name="Muyzer G."/>
        </authorList>
    </citation>
    <scope>NUCLEOTIDE SEQUENCE [LARGE SCALE GENOMIC DNA]</scope>
    <source>
        <strain evidence="7 8">HL17</strain>
    </source>
</reference>
<comment type="similarity">
    <text evidence="5">Belongs to the PINc/VapC protein family.</text>
</comment>
<evidence type="ECO:0000256" key="5">
    <source>
        <dbReference type="HAMAP-Rule" id="MF_00265"/>
    </source>
</evidence>
<dbReference type="InterPro" id="IPR002716">
    <property type="entry name" value="PIN_dom"/>
</dbReference>
<evidence type="ECO:0000256" key="3">
    <source>
        <dbReference type="ARBA" id="ARBA00022723"/>
    </source>
</evidence>
<keyword evidence="8" id="KW-1185">Reference proteome</keyword>
<dbReference type="Proteomes" id="UP000189177">
    <property type="component" value="Unassembled WGS sequence"/>
</dbReference>
<dbReference type="InterPro" id="IPR022907">
    <property type="entry name" value="VapC_family"/>
</dbReference>
<organism evidence="7 8">
    <name type="scientific">Thioalkalivibrio halophilus</name>
    <dbReference type="NCBI Taxonomy" id="252474"/>
    <lineage>
        <taxon>Bacteria</taxon>
        <taxon>Pseudomonadati</taxon>
        <taxon>Pseudomonadota</taxon>
        <taxon>Gammaproteobacteria</taxon>
        <taxon>Chromatiales</taxon>
        <taxon>Ectothiorhodospiraceae</taxon>
        <taxon>Thioalkalivibrio</taxon>
    </lineage>
</organism>
<comment type="cofactor">
    <cofactor evidence="5">
        <name>Mg(2+)</name>
        <dbReference type="ChEBI" id="CHEBI:18420"/>
    </cofactor>
</comment>
<protein>
    <recommendedName>
        <fullName evidence="5">Ribonuclease VapC</fullName>
        <shortName evidence="5">RNase VapC</shortName>
        <ecNumber evidence="5">3.1.-.-</ecNumber>
    </recommendedName>
    <alternativeName>
        <fullName evidence="5">Toxin VapC</fullName>
    </alternativeName>
</protein>
<dbReference type="EMBL" id="MUZR01000022">
    <property type="protein sequence ID" value="OOC10171.1"/>
    <property type="molecule type" value="Genomic_DNA"/>
</dbReference>
<evidence type="ECO:0000313" key="7">
    <source>
        <dbReference type="EMBL" id="OOC10171.1"/>
    </source>
</evidence>
<name>A0A1V2ZYP2_9GAMM</name>
<comment type="function">
    <text evidence="5">Toxic component of a toxin-antitoxin (TA) system. An RNase.</text>
</comment>
<keyword evidence="3 5" id="KW-0479">Metal-binding</keyword>
<dbReference type="Gene3D" id="3.40.50.1010">
    <property type="entry name" value="5'-nuclease"/>
    <property type="match status" value="1"/>
</dbReference>
<evidence type="ECO:0000313" key="8">
    <source>
        <dbReference type="Proteomes" id="UP000189177"/>
    </source>
</evidence>